<feature type="domain" description="Cupin type-2" evidence="2">
    <location>
        <begin position="40"/>
        <end position="108"/>
    </location>
</feature>
<dbReference type="EMBL" id="JACHHK010000003">
    <property type="protein sequence ID" value="MBB5183091.1"/>
    <property type="molecule type" value="Genomic_DNA"/>
</dbReference>
<dbReference type="AlphaFoldDB" id="A0A7W8CXE2"/>
<gene>
    <name evidence="3" type="ORF">HNQ47_001111</name>
</gene>
<dbReference type="InterPro" id="IPR013096">
    <property type="entry name" value="Cupin_2"/>
</dbReference>
<keyword evidence="4" id="KW-1185">Reference proteome</keyword>
<dbReference type="Proteomes" id="UP000539953">
    <property type="component" value="Unassembled WGS sequence"/>
</dbReference>
<evidence type="ECO:0000259" key="2">
    <source>
        <dbReference type="Pfam" id="PF07883"/>
    </source>
</evidence>
<protein>
    <submittedName>
        <fullName evidence="3">Mannose-6-phosphate isomerase-like protein (Cupin superfamily)</fullName>
    </submittedName>
</protein>
<dbReference type="Gene3D" id="2.60.120.10">
    <property type="entry name" value="Jelly Rolls"/>
    <property type="match status" value="1"/>
</dbReference>
<keyword evidence="1" id="KW-0479">Metal-binding</keyword>
<dbReference type="InterPro" id="IPR014710">
    <property type="entry name" value="RmlC-like_jellyroll"/>
</dbReference>
<dbReference type="PANTHER" id="PTHR35848">
    <property type="entry name" value="OXALATE-BINDING PROTEIN"/>
    <property type="match status" value="1"/>
</dbReference>
<dbReference type="RefSeq" id="WP_183328359.1">
    <property type="nucleotide sequence ID" value="NZ_JACHHK010000003.1"/>
</dbReference>
<evidence type="ECO:0000313" key="3">
    <source>
        <dbReference type="EMBL" id="MBB5183091.1"/>
    </source>
</evidence>
<dbReference type="InterPro" id="IPR051610">
    <property type="entry name" value="GPI/OXD"/>
</dbReference>
<comment type="caution">
    <text evidence="3">The sequence shown here is derived from an EMBL/GenBank/DDBJ whole genome shotgun (WGS) entry which is preliminary data.</text>
</comment>
<evidence type="ECO:0000256" key="1">
    <source>
        <dbReference type="ARBA" id="ARBA00022723"/>
    </source>
</evidence>
<dbReference type="GO" id="GO:0046872">
    <property type="term" value="F:metal ion binding"/>
    <property type="evidence" value="ECO:0007669"/>
    <property type="project" value="UniProtKB-KW"/>
</dbReference>
<evidence type="ECO:0000313" key="4">
    <source>
        <dbReference type="Proteomes" id="UP000539953"/>
    </source>
</evidence>
<name>A0A7W8CXE2_9FIRM</name>
<dbReference type="Pfam" id="PF07883">
    <property type="entry name" value="Cupin_2"/>
    <property type="match status" value="1"/>
</dbReference>
<keyword evidence="3" id="KW-0413">Isomerase</keyword>
<dbReference type="CDD" id="cd02221">
    <property type="entry name" value="cupin_TM1287-like"/>
    <property type="match status" value="1"/>
</dbReference>
<dbReference type="GO" id="GO:0016853">
    <property type="term" value="F:isomerase activity"/>
    <property type="evidence" value="ECO:0007669"/>
    <property type="project" value="UniProtKB-KW"/>
</dbReference>
<sequence>MIRKERKEIKKNLKGGPGELTFYHILETEELYGHGTMYARVVMPPKAGIGVHTHVHNTEPYYILSGHGDFTDADGTVHKVGPGDCCIIEPGQSHGLSNPYDEDLVFMALIYNE</sequence>
<dbReference type="SUPFAM" id="SSF51182">
    <property type="entry name" value="RmlC-like cupins"/>
    <property type="match status" value="1"/>
</dbReference>
<proteinExistence type="predicted"/>
<dbReference type="InterPro" id="IPR011051">
    <property type="entry name" value="RmlC_Cupin_sf"/>
</dbReference>
<organism evidence="3 4">
    <name type="scientific">Catenisphaera adipataccumulans</name>
    <dbReference type="NCBI Taxonomy" id="700500"/>
    <lineage>
        <taxon>Bacteria</taxon>
        <taxon>Bacillati</taxon>
        <taxon>Bacillota</taxon>
        <taxon>Erysipelotrichia</taxon>
        <taxon>Erysipelotrichales</taxon>
        <taxon>Erysipelotrichaceae</taxon>
        <taxon>Catenisphaera</taxon>
    </lineage>
</organism>
<dbReference type="PANTHER" id="PTHR35848:SF6">
    <property type="entry name" value="CUPIN TYPE-2 DOMAIN-CONTAINING PROTEIN"/>
    <property type="match status" value="1"/>
</dbReference>
<accession>A0A7W8CXE2</accession>
<reference evidence="3 4" key="1">
    <citation type="submission" date="2020-08" db="EMBL/GenBank/DDBJ databases">
        <title>Genomic Encyclopedia of Type Strains, Phase IV (KMG-IV): sequencing the most valuable type-strain genomes for metagenomic binning, comparative biology and taxonomic classification.</title>
        <authorList>
            <person name="Goeker M."/>
        </authorList>
    </citation>
    <scope>NUCLEOTIDE SEQUENCE [LARGE SCALE GENOMIC DNA]</scope>
    <source>
        <strain evidence="3 4">DSM 25799</strain>
    </source>
</reference>